<dbReference type="SUPFAM" id="SSF56059">
    <property type="entry name" value="Glutathione synthetase ATP-binding domain-like"/>
    <property type="match status" value="1"/>
</dbReference>
<dbReference type="Proteomes" id="UP000324324">
    <property type="component" value="Unassembled WGS sequence"/>
</dbReference>
<dbReference type="InterPro" id="IPR013815">
    <property type="entry name" value="ATP_grasp_subdomain_1"/>
</dbReference>
<dbReference type="InterPro" id="IPR032875">
    <property type="entry name" value="Succ_CoA_lig_flav_dom"/>
</dbReference>
<dbReference type="Pfam" id="PF13549">
    <property type="entry name" value="ATP-grasp_5"/>
    <property type="match status" value="1"/>
</dbReference>
<dbReference type="InterPro" id="IPR016102">
    <property type="entry name" value="Succinyl-CoA_synth-like"/>
</dbReference>
<dbReference type="GO" id="GO:0043758">
    <property type="term" value="F:acetate-CoA ligase (ADP-forming) activity"/>
    <property type="evidence" value="ECO:0007669"/>
    <property type="project" value="InterPro"/>
</dbReference>
<dbReference type="Gene3D" id="3.30.470.20">
    <property type="entry name" value="ATP-grasp fold, B domain"/>
    <property type="match status" value="1"/>
</dbReference>
<evidence type="ECO:0000313" key="4">
    <source>
        <dbReference type="EMBL" id="KAA6115878.1"/>
    </source>
</evidence>
<evidence type="ECO:0000259" key="3">
    <source>
        <dbReference type="PROSITE" id="PS50975"/>
    </source>
</evidence>
<comment type="similarity">
    <text evidence="1">In the N-terminal section; belongs to the acetate CoA ligase alpha subunit family.</text>
</comment>
<dbReference type="GO" id="GO:0046872">
    <property type="term" value="F:metal ion binding"/>
    <property type="evidence" value="ECO:0007669"/>
    <property type="project" value="InterPro"/>
</dbReference>
<reference evidence="4 5" key="1">
    <citation type="submission" date="2019-09" db="EMBL/GenBank/DDBJ databases">
        <title>Isolation of a novel species in the genus Cupriavidus from patients with sepsis using whole genome sequencing.</title>
        <authorList>
            <person name="Kweon O.J."/>
            <person name="Lee M.-K."/>
        </authorList>
    </citation>
    <scope>NUCLEOTIDE SEQUENCE [LARGE SCALE GENOMIC DNA]</scope>
    <source>
        <strain evidence="4 5">MKL-01</strain>
    </source>
</reference>
<comment type="caution">
    <text evidence="4">The sequence shown here is derived from an EMBL/GenBank/DDBJ whole genome shotgun (WGS) entry which is preliminary data.</text>
</comment>
<gene>
    <name evidence="4" type="ORF">F1599_25075</name>
</gene>
<evidence type="ECO:0000313" key="5">
    <source>
        <dbReference type="Proteomes" id="UP000324324"/>
    </source>
</evidence>
<dbReference type="InterPro" id="IPR036291">
    <property type="entry name" value="NAD(P)-bd_dom_sf"/>
</dbReference>
<keyword evidence="2" id="KW-0547">Nucleotide-binding</keyword>
<dbReference type="InterPro" id="IPR043938">
    <property type="entry name" value="Ligase_CoA_dom"/>
</dbReference>
<dbReference type="PANTHER" id="PTHR42793:SF4">
    <property type="entry name" value="BLL6376 PROTEIN"/>
    <property type="match status" value="1"/>
</dbReference>
<protein>
    <submittedName>
        <fullName evidence="4">Acetate--CoA ligase family protein</fullName>
    </submittedName>
</protein>
<sequence>MHSNTTDLSRLIHPRSIALVGASDRPNSIGERTLTNLVVHSRIDGDLYLVNPGKTEIMGRRCWPSVASLPDTPDVAVIVVPAAGVLAVLDECASRGVRFAIILSSGFGETGAEGEREQQRMKAIAERSGMRLYGPNCPGLTNVNAQLGMTFSPSFPHDLVKGPIGLATQGGGLGRNVMQAMERGIGIGLWASTGNEVDLQVADFIHYMADAPDIKVIATLLEGIKDGERFAAAVQRAAANGKPVVALKVGRSEYGRRAAQSHTASLTGSAEVNSAVFRQLGVIEVHDIDELVDTAWLFARALPAGRDALAIYCSSGGTSALTADAVGAEGLTLAQFASETTDTLRTTLPDYAAIGNPVDTTAAVLSDSSLVEKTLGAVAADPNVGLVVLPITLDYGETTTRMAQNIVNAQRATSTPIVPIWMSDRLGDGYKLLVEHGFAPPRSVNKAIAAIRRWTAYGRWRAAEGGELALRVPTVASSVADGAVVTQPLSEANAKARLREAGIALLPCEIARTRDDAVRIARAMGFPVVAKIASADIVHKSDIGGVRVGLEDAAAVQEAWDAITAAAHRHRPDATIDGVLIEKMAPPRGLELLIGVTRDPVFGHVLTFGMGGIHVEVLRDVSRRMLPLGKGEAAAMIREIRAWPLLEGIRGRPPADVAALEALLGRISDFVRDNAAWIEEMDLNPVWVDVASEPGKPGAGAIPLDAVIVARQPPEARA</sequence>
<organism evidence="4 5">
    <name type="scientific">Cupriavidus cauae</name>
    <dbReference type="NCBI Taxonomy" id="2608999"/>
    <lineage>
        <taxon>Bacteria</taxon>
        <taxon>Pseudomonadati</taxon>
        <taxon>Pseudomonadota</taxon>
        <taxon>Betaproteobacteria</taxon>
        <taxon>Burkholderiales</taxon>
        <taxon>Burkholderiaceae</taxon>
        <taxon>Cupriavidus</taxon>
    </lineage>
</organism>
<evidence type="ECO:0000256" key="1">
    <source>
        <dbReference type="ARBA" id="ARBA00060888"/>
    </source>
</evidence>
<dbReference type="Pfam" id="PF13607">
    <property type="entry name" value="Succ_CoA_lig"/>
    <property type="match status" value="1"/>
</dbReference>
<proteinExistence type="inferred from homology"/>
<dbReference type="PROSITE" id="PS50975">
    <property type="entry name" value="ATP_GRASP"/>
    <property type="match status" value="1"/>
</dbReference>
<feature type="domain" description="ATP-grasp" evidence="3">
    <location>
        <begin position="495"/>
        <end position="531"/>
    </location>
</feature>
<dbReference type="PANTHER" id="PTHR42793">
    <property type="entry name" value="COA BINDING DOMAIN CONTAINING PROTEIN"/>
    <property type="match status" value="1"/>
</dbReference>
<dbReference type="FunFam" id="3.30.1490.20:FF:000020">
    <property type="entry name" value="Protein lysine acetyltransferase"/>
    <property type="match status" value="1"/>
</dbReference>
<dbReference type="Gene3D" id="3.40.50.720">
    <property type="entry name" value="NAD(P)-binding Rossmann-like Domain"/>
    <property type="match status" value="1"/>
</dbReference>
<name>A0A5M7ZWV3_9BURK</name>
<keyword evidence="4" id="KW-0436">Ligase</keyword>
<keyword evidence="5" id="KW-1185">Reference proteome</keyword>
<evidence type="ECO:0000256" key="2">
    <source>
        <dbReference type="PROSITE-ProRule" id="PRU00409"/>
    </source>
</evidence>
<dbReference type="Gene3D" id="3.30.1490.20">
    <property type="entry name" value="ATP-grasp fold, A domain"/>
    <property type="match status" value="1"/>
</dbReference>
<dbReference type="Gene3D" id="3.40.50.261">
    <property type="entry name" value="Succinyl-CoA synthetase domains"/>
    <property type="match status" value="2"/>
</dbReference>
<dbReference type="RefSeq" id="WP_150084877.1">
    <property type="nucleotide sequence ID" value="NZ_VWRN01000073.1"/>
</dbReference>
<dbReference type="InterPro" id="IPR011761">
    <property type="entry name" value="ATP-grasp"/>
</dbReference>
<dbReference type="InterPro" id="IPR003781">
    <property type="entry name" value="CoA-bd"/>
</dbReference>
<dbReference type="AlphaFoldDB" id="A0A5M7ZWV3"/>
<dbReference type="GO" id="GO:0005524">
    <property type="term" value="F:ATP binding"/>
    <property type="evidence" value="ECO:0007669"/>
    <property type="project" value="UniProtKB-UniRule"/>
</dbReference>
<dbReference type="SUPFAM" id="SSF51735">
    <property type="entry name" value="NAD(P)-binding Rossmann-fold domains"/>
    <property type="match status" value="1"/>
</dbReference>
<dbReference type="Pfam" id="PF13380">
    <property type="entry name" value="CoA_binding_2"/>
    <property type="match status" value="1"/>
</dbReference>
<dbReference type="Pfam" id="PF19045">
    <property type="entry name" value="Ligase_CoA_2"/>
    <property type="match status" value="1"/>
</dbReference>
<accession>A0A5M7ZWV3</accession>
<dbReference type="SUPFAM" id="SSF52210">
    <property type="entry name" value="Succinyl-CoA synthetase domains"/>
    <property type="match status" value="2"/>
</dbReference>
<dbReference type="SMART" id="SM00881">
    <property type="entry name" value="CoA_binding"/>
    <property type="match status" value="1"/>
</dbReference>
<dbReference type="EMBL" id="VWRN01000073">
    <property type="protein sequence ID" value="KAA6115878.1"/>
    <property type="molecule type" value="Genomic_DNA"/>
</dbReference>
<keyword evidence="2" id="KW-0067">ATP-binding</keyword>